<dbReference type="Pfam" id="PF00109">
    <property type="entry name" value="ketoacyl-synt"/>
    <property type="match status" value="2"/>
</dbReference>
<dbReference type="GO" id="GO:0004312">
    <property type="term" value="F:fatty acid synthase activity"/>
    <property type="evidence" value="ECO:0007669"/>
    <property type="project" value="TreeGrafter"/>
</dbReference>
<dbReference type="SMART" id="SM00827">
    <property type="entry name" value="PKS_AT"/>
    <property type="match status" value="1"/>
</dbReference>
<organism evidence="8 9">
    <name type="scientific">Podospora didyma</name>
    <dbReference type="NCBI Taxonomy" id="330526"/>
    <lineage>
        <taxon>Eukaryota</taxon>
        <taxon>Fungi</taxon>
        <taxon>Dikarya</taxon>
        <taxon>Ascomycota</taxon>
        <taxon>Pezizomycotina</taxon>
        <taxon>Sordariomycetes</taxon>
        <taxon>Sordariomycetidae</taxon>
        <taxon>Sordariales</taxon>
        <taxon>Podosporaceae</taxon>
        <taxon>Podospora</taxon>
    </lineage>
</organism>
<evidence type="ECO:0000256" key="3">
    <source>
        <dbReference type="ARBA" id="ARBA00023268"/>
    </source>
</evidence>
<dbReference type="InterPro" id="IPR042104">
    <property type="entry name" value="PKS_dehydratase_sf"/>
</dbReference>
<comment type="caution">
    <text evidence="4">Lacks conserved residue(s) required for the propagation of feature annotation.</text>
</comment>
<dbReference type="InterPro" id="IPR016035">
    <property type="entry name" value="Acyl_Trfase/lysoPLipase"/>
</dbReference>
<dbReference type="InterPro" id="IPR014030">
    <property type="entry name" value="Ketoacyl_synth_N"/>
</dbReference>
<dbReference type="SUPFAM" id="SSF52151">
    <property type="entry name" value="FabD/lysophospholipase-like"/>
    <property type="match status" value="1"/>
</dbReference>
<dbReference type="InterPro" id="IPR020807">
    <property type="entry name" value="PKS_DH"/>
</dbReference>
<dbReference type="InterPro" id="IPR016039">
    <property type="entry name" value="Thiolase-like"/>
</dbReference>
<dbReference type="Gene3D" id="3.40.366.10">
    <property type="entry name" value="Malonyl-Coenzyme A Acyl Carrier Protein, domain 2"/>
    <property type="match status" value="1"/>
</dbReference>
<dbReference type="GO" id="GO:0006633">
    <property type="term" value="P:fatty acid biosynthetic process"/>
    <property type="evidence" value="ECO:0007669"/>
    <property type="project" value="TreeGrafter"/>
</dbReference>
<dbReference type="Gene3D" id="3.30.70.3290">
    <property type="match status" value="1"/>
</dbReference>
<feature type="region of interest" description="N-terminal hotdog fold" evidence="4">
    <location>
        <begin position="851"/>
        <end position="991"/>
    </location>
</feature>
<feature type="region of interest" description="Disordered" evidence="5">
    <location>
        <begin position="284"/>
        <end position="305"/>
    </location>
</feature>
<name>A0AAE0NBS0_9PEZI</name>
<dbReference type="GO" id="GO:0044550">
    <property type="term" value="P:secondary metabolite biosynthetic process"/>
    <property type="evidence" value="ECO:0007669"/>
    <property type="project" value="TreeGrafter"/>
</dbReference>
<dbReference type="Gene3D" id="3.10.129.110">
    <property type="entry name" value="Polyketide synthase dehydratase"/>
    <property type="match status" value="1"/>
</dbReference>
<dbReference type="InterPro" id="IPR049900">
    <property type="entry name" value="PKS_mFAS_DH"/>
</dbReference>
<dbReference type="Gene3D" id="3.40.47.10">
    <property type="match status" value="2"/>
</dbReference>
<feature type="region of interest" description="C-terminal hotdog fold" evidence="4">
    <location>
        <begin position="1002"/>
        <end position="1138"/>
    </location>
</feature>
<evidence type="ECO:0000259" key="6">
    <source>
        <dbReference type="PROSITE" id="PS52004"/>
    </source>
</evidence>
<dbReference type="SMART" id="SM00825">
    <property type="entry name" value="PKS_KS"/>
    <property type="match status" value="1"/>
</dbReference>
<dbReference type="InterPro" id="IPR016036">
    <property type="entry name" value="Malonyl_transacylase_ACP-bd"/>
</dbReference>
<reference evidence="8" key="2">
    <citation type="submission" date="2023-06" db="EMBL/GenBank/DDBJ databases">
        <authorList>
            <consortium name="Lawrence Berkeley National Laboratory"/>
            <person name="Haridas S."/>
            <person name="Hensen N."/>
            <person name="Bonometti L."/>
            <person name="Westerberg I."/>
            <person name="Brannstrom I.O."/>
            <person name="Guillou S."/>
            <person name="Cros-Aarteil S."/>
            <person name="Calhoun S."/>
            <person name="Kuo A."/>
            <person name="Mondo S."/>
            <person name="Pangilinan J."/>
            <person name="Riley R."/>
            <person name="LaButti K."/>
            <person name="Andreopoulos B."/>
            <person name="Lipzen A."/>
            <person name="Chen C."/>
            <person name="Yanf M."/>
            <person name="Daum C."/>
            <person name="Ng V."/>
            <person name="Clum A."/>
            <person name="Steindorff A."/>
            <person name="Ohm R."/>
            <person name="Martin F."/>
            <person name="Silar P."/>
            <person name="Natvig D."/>
            <person name="Lalanne C."/>
            <person name="Gautier V."/>
            <person name="Ament-velasquez S.L."/>
            <person name="Kruys A."/>
            <person name="Hutchinson M.I."/>
            <person name="Powell A.J."/>
            <person name="Barry K."/>
            <person name="Miller A.N."/>
            <person name="Grigoriev I.V."/>
            <person name="Debuchy R."/>
            <person name="Gladieux P."/>
            <person name="Thoren M.H."/>
            <person name="Johannesson H."/>
        </authorList>
    </citation>
    <scope>NUCLEOTIDE SEQUENCE</scope>
    <source>
        <strain evidence="8">CBS 232.78</strain>
    </source>
</reference>
<dbReference type="Proteomes" id="UP001285441">
    <property type="component" value="Unassembled WGS sequence"/>
</dbReference>
<feature type="domain" description="PKS/mFAS DH" evidence="7">
    <location>
        <begin position="851"/>
        <end position="1138"/>
    </location>
</feature>
<dbReference type="InterPro" id="IPR001227">
    <property type="entry name" value="Ac_transferase_dom_sf"/>
</dbReference>
<dbReference type="CDD" id="cd00833">
    <property type="entry name" value="PKS"/>
    <property type="match status" value="1"/>
</dbReference>
<keyword evidence="8" id="KW-0808">Transferase</keyword>
<evidence type="ECO:0000256" key="4">
    <source>
        <dbReference type="PROSITE-ProRule" id="PRU01363"/>
    </source>
</evidence>
<evidence type="ECO:0000256" key="2">
    <source>
        <dbReference type="ARBA" id="ARBA00022553"/>
    </source>
</evidence>
<dbReference type="InterPro" id="IPR049552">
    <property type="entry name" value="PKS_DH_N"/>
</dbReference>
<evidence type="ECO:0000313" key="9">
    <source>
        <dbReference type="Proteomes" id="UP001285441"/>
    </source>
</evidence>
<dbReference type="EMBL" id="JAULSW010000006">
    <property type="protein sequence ID" value="KAK3377518.1"/>
    <property type="molecule type" value="Genomic_DNA"/>
</dbReference>
<dbReference type="InterPro" id="IPR049551">
    <property type="entry name" value="PKS_DH_C"/>
</dbReference>
<reference evidence="8" key="1">
    <citation type="journal article" date="2023" name="Mol. Phylogenet. Evol.">
        <title>Genome-scale phylogeny and comparative genomics of the fungal order Sordariales.</title>
        <authorList>
            <person name="Hensen N."/>
            <person name="Bonometti L."/>
            <person name="Westerberg I."/>
            <person name="Brannstrom I.O."/>
            <person name="Guillou S."/>
            <person name="Cros-Aarteil S."/>
            <person name="Calhoun S."/>
            <person name="Haridas S."/>
            <person name="Kuo A."/>
            <person name="Mondo S."/>
            <person name="Pangilinan J."/>
            <person name="Riley R."/>
            <person name="LaButti K."/>
            <person name="Andreopoulos B."/>
            <person name="Lipzen A."/>
            <person name="Chen C."/>
            <person name="Yan M."/>
            <person name="Daum C."/>
            <person name="Ng V."/>
            <person name="Clum A."/>
            <person name="Steindorff A."/>
            <person name="Ohm R.A."/>
            <person name="Martin F."/>
            <person name="Silar P."/>
            <person name="Natvig D.O."/>
            <person name="Lalanne C."/>
            <person name="Gautier V."/>
            <person name="Ament-Velasquez S.L."/>
            <person name="Kruys A."/>
            <person name="Hutchinson M.I."/>
            <person name="Powell A.J."/>
            <person name="Barry K."/>
            <person name="Miller A.N."/>
            <person name="Grigoriev I.V."/>
            <person name="Debuchy R."/>
            <person name="Gladieux P."/>
            <person name="Hiltunen Thoren M."/>
            <person name="Johannesson H."/>
        </authorList>
    </citation>
    <scope>NUCLEOTIDE SEQUENCE</scope>
    <source>
        <strain evidence="8">CBS 232.78</strain>
    </source>
</reference>
<protein>
    <submittedName>
        <fullName evidence="8">Acyl transferase domain-containing protein</fullName>
    </submittedName>
</protein>
<dbReference type="PANTHER" id="PTHR43775">
    <property type="entry name" value="FATTY ACID SYNTHASE"/>
    <property type="match status" value="1"/>
</dbReference>
<dbReference type="InterPro" id="IPR014043">
    <property type="entry name" value="Acyl_transferase_dom"/>
</dbReference>
<dbReference type="Pfam" id="PF21089">
    <property type="entry name" value="PKS_DH_N"/>
    <property type="match status" value="1"/>
</dbReference>
<dbReference type="PANTHER" id="PTHR43775:SF50">
    <property type="entry name" value="HIGHLY REDUCING POLYKETIDE SYNTHASE SRDA"/>
    <property type="match status" value="1"/>
</dbReference>
<feature type="compositionally biased region" description="Polar residues" evidence="5">
    <location>
        <begin position="285"/>
        <end position="294"/>
    </location>
</feature>
<dbReference type="PROSITE" id="PS52019">
    <property type="entry name" value="PKS_MFAS_DH"/>
    <property type="match status" value="1"/>
</dbReference>
<gene>
    <name evidence="8" type="ORF">B0H63DRAFT_524806</name>
</gene>
<dbReference type="Pfam" id="PF14765">
    <property type="entry name" value="PS-DH"/>
    <property type="match status" value="1"/>
</dbReference>
<dbReference type="PROSITE" id="PS52004">
    <property type="entry name" value="KS3_2"/>
    <property type="match status" value="1"/>
</dbReference>
<feature type="domain" description="Ketosynthase family 3 (KS3)" evidence="6">
    <location>
        <begin position="45"/>
        <end position="421"/>
    </location>
</feature>
<keyword evidence="3" id="KW-0511">Multifunctional enzyme</keyword>
<dbReference type="InterPro" id="IPR014031">
    <property type="entry name" value="Ketoacyl_synth_C"/>
</dbReference>
<keyword evidence="9" id="KW-1185">Reference proteome</keyword>
<dbReference type="Pfam" id="PF02801">
    <property type="entry name" value="Ketoacyl-synt_C"/>
    <property type="match status" value="1"/>
</dbReference>
<evidence type="ECO:0000256" key="1">
    <source>
        <dbReference type="ARBA" id="ARBA00022450"/>
    </source>
</evidence>
<dbReference type="SUPFAM" id="SSF53901">
    <property type="entry name" value="Thiolase-like"/>
    <property type="match status" value="1"/>
</dbReference>
<dbReference type="InterPro" id="IPR050091">
    <property type="entry name" value="PKS_NRPS_Biosynth_Enz"/>
</dbReference>
<dbReference type="InterPro" id="IPR020841">
    <property type="entry name" value="PKS_Beta-ketoAc_synthase_dom"/>
</dbReference>
<keyword evidence="1" id="KW-0596">Phosphopantetheine</keyword>
<evidence type="ECO:0000259" key="7">
    <source>
        <dbReference type="PROSITE" id="PS52019"/>
    </source>
</evidence>
<proteinExistence type="predicted"/>
<evidence type="ECO:0000313" key="8">
    <source>
        <dbReference type="EMBL" id="KAK3377518.1"/>
    </source>
</evidence>
<accession>A0AAE0NBS0</accession>
<dbReference type="Pfam" id="PF00698">
    <property type="entry name" value="Acyl_transf_1"/>
    <property type="match status" value="1"/>
</dbReference>
<evidence type="ECO:0000256" key="5">
    <source>
        <dbReference type="SAM" id="MobiDB-lite"/>
    </source>
</evidence>
<keyword evidence="2" id="KW-0597">Phosphoprotein</keyword>
<dbReference type="SUPFAM" id="SSF55048">
    <property type="entry name" value="Probable ACP-binding domain of malonyl-CoA ACP transacylase"/>
    <property type="match status" value="1"/>
</dbReference>
<comment type="caution">
    <text evidence="8">The sequence shown here is derived from an EMBL/GenBank/DDBJ whole genome shotgun (WGS) entry which is preliminary data.</text>
</comment>
<sequence>MPGLVVSSRSSSSGSYDSNLGLVDSEEYAAALFPGYAEQPLENQLEPIAVIAMGCRLPGDVGPPAAFWDVMMSKRTGQIPKVPASHFNIDARYHKNNVRLGSFGVLGGYFLDSNLSEFDPGLFGITPIEAMWMDPTWTAVSEASFTADWQQMAFKEASFRHSLSATGVDPGIISNRISHVFNLNEPSIMCNAACSSSVYALHNACNALRNREAEGAIVGGVNLIITVDQHMNTAKLGVLSPTSTCHTFDANADRYERADAVGAVYMKRLSDALRDGNPIRGVIRSSATNSNGNVPGNGITHPNRTEVGDPLEVHAVSMAMNQNRTPGSDDPLWIGAVKTNIGHSGAASGLSALIKGILMVERGAIPAVRGHANPNPTIKWDERQVRAPTEAMPFPAHLPVRRVSINSFGHGAKGSRIGTSTATTNPTSITNIQVLAALQTVVTSYPLIDLSYTLATRRSTFPMRAFTVASHSTLEEAFSKVSSSFSIADGKKNPRATPPTVGFVFTGQGAQWARMGAELIEYSAAFRKSIRMLDAALGELRDGPAWPIEDTLLEGAETSRVQEAEFLQPLCTAVQMALVQLLENWGVHPVVTVGHSSGEMAAAYAAGLVSAREAITLAYYRGVVTNQNVQTKGAMMAIGLGVEAIAPYLAGVNGKVVVACHNSPAGVTVSGGADAIDEVQAKLDAENVFARVFKTNGKAYHSPHMTAASASYEAFVRGAKAYRKFDNKPLTTAQMVSSVTNSAVDPVKTTLNKTYWSANLRIPVLFKQAVQTILTADQFADVDLVEVGPHSAMAGPIKQIKKELGCEKLEYLLTPLRGEDTAMQMLKLAGALFLRGASVNMERVSTANASPTVKPSIIVDLPPYQWNYARPFWAESRASRDHRLYHTLGGEVVFPAAGYFAMAIKAVTQLHELDGGDAKTINSYVLRDISIQKALVVPHGDDSDTGIEVLINVRQSVYESEWWDFSVSSNDGEGIKKEHMVGSVSTSTTPNKHRSKVRDMPVFPQRASGKEWNQAFREVGFDYGTTFQDIDDIRFDGKRYQAVCTTNIKQELSIAAIYAGHTGAMDAGIVPIQVDGVTVWPPSTEQPDISKAAAYAWIDKRGIFTIESSAQMTSSLDDRLVLEIINLRCVKYEAAVPQKAPSTLPDSPFGEIRWDVNLALFKYPSWNVLQLGTTTHEVTQKILDKNPRAVYTLAVNSDEEVARVKASLSEIYPRLEITKLDLFQEEQTHRSSSLDIPGGYLVVDHMASHSSLQKSGFEPIFQSNSSTAVMYKSIVDKKTNGYVIISSASSLLWFTAGGLLGGKPPELAMVSGLARTITSEQASLDFRTVDVELGHFKIGGVVTRIGEGASLSVGDRVVGFHADKFSNYQQVPESLLYKLGPVTISTPL</sequence>
<dbReference type="SMART" id="SM00826">
    <property type="entry name" value="PKS_DH"/>
    <property type="match status" value="1"/>
</dbReference>